<reference evidence="3 4" key="1">
    <citation type="submission" date="2013-08" db="EMBL/GenBank/DDBJ databases">
        <authorList>
            <person name="Durkin A.S."/>
            <person name="Haft D.R."/>
            <person name="McCorrison J."/>
            <person name="Torralba M."/>
            <person name="Gillis M."/>
            <person name="Haft D.H."/>
            <person name="Methe B."/>
            <person name="Sutton G."/>
            <person name="Nelson K.E."/>
        </authorList>
    </citation>
    <scope>NUCLEOTIDE SEQUENCE [LARGE SCALE GENOMIC DNA]</scope>
    <source>
        <strain evidence="2 4">ATCC 35536</strain>
        <strain evidence="1 3">VPI DR56BR1116</strain>
    </source>
</reference>
<dbReference type="Proteomes" id="UP000016646">
    <property type="component" value="Unassembled WGS sequence"/>
</dbReference>
<dbReference type="PATRIC" id="fig|1125725.3.peg.1844"/>
<proteinExistence type="predicted"/>
<dbReference type="GeneID" id="95565439"/>
<gene>
    <name evidence="2" type="ORF">HMPREF0860_0456</name>
    <name evidence="1" type="ORF">HMPREF1325_2670</name>
</gene>
<protein>
    <submittedName>
        <fullName evidence="1">PF14384 domain protein</fullName>
    </submittedName>
</protein>
<name>U1FKJ8_TRESO</name>
<dbReference type="eggNOG" id="ENOG5030JN0">
    <property type="taxonomic scope" value="Bacteria"/>
</dbReference>
<dbReference type="Pfam" id="PF14384">
    <property type="entry name" value="BrnA_antitoxin"/>
    <property type="match status" value="1"/>
</dbReference>
<accession>U1FKJ8</accession>
<dbReference type="EMBL" id="AVQI01000084">
    <property type="protein sequence ID" value="ERJ97709.1"/>
    <property type="molecule type" value="Genomic_DNA"/>
</dbReference>
<dbReference type="STRING" id="1125725.HMPREF1325_2670"/>
<dbReference type="InterPro" id="IPR025528">
    <property type="entry name" value="BrnA_antitoxin"/>
</dbReference>
<evidence type="ECO:0000313" key="2">
    <source>
        <dbReference type="EMBL" id="ERJ97709.1"/>
    </source>
</evidence>
<dbReference type="RefSeq" id="WP_021330727.1">
    <property type="nucleotide sequence ID" value="NZ_AUZJ01000043.1"/>
</dbReference>
<evidence type="ECO:0000313" key="1">
    <source>
        <dbReference type="EMBL" id="ERF60328.1"/>
    </source>
</evidence>
<evidence type="ECO:0000313" key="4">
    <source>
        <dbReference type="Proteomes" id="UP000016646"/>
    </source>
</evidence>
<dbReference type="Proteomes" id="UP000016412">
    <property type="component" value="Unassembled WGS sequence"/>
</dbReference>
<comment type="caution">
    <text evidence="1">The sequence shown here is derived from an EMBL/GenBank/DDBJ whole genome shotgun (WGS) entry which is preliminary data.</text>
</comment>
<evidence type="ECO:0000313" key="3">
    <source>
        <dbReference type="Proteomes" id="UP000016412"/>
    </source>
</evidence>
<sequence>MAISKKRSEEIKKFKNKDFSDCPKLTNAQLKQMKPCHLLDRDLWKPQKKVMSIRIDVDVLENLKKNGKGWQTKLNSFLRTAVSKGLI</sequence>
<dbReference type="EMBL" id="AUZJ01000043">
    <property type="protein sequence ID" value="ERF60328.1"/>
    <property type="molecule type" value="Genomic_DNA"/>
</dbReference>
<dbReference type="OrthoDB" id="361944at2"/>
<dbReference type="AlphaFoldDB" id="U1FKJ8"/>
<keyword evidence="4" id="KW-1185">Reference proteome</keyword>
<organism evidence="1 3">
    <name type="scientific">Treponema socranskii subsp. socranskii VPI DR56BR1116 = ATCC 35536</name>
    <dbReference type="NCBI Taxonomy" id="1125725"/>
    <lineage>
        <taxon>Bacteria</taxon>
        <taxon>Pseudomonadati</taxon>
        <taxon>Spirochaetota</taxon>
        <taxon>Spirochaetia</taxon>
        <taxon>Spirochaetales</taxon>
        <taxon>Treponemataceae</taxon>
        <taxon>Treponema</taxon>
    </lineage>
</organism>